<dbReference type="Proteomes" id="UP000225821">
    <property type="component" value="Segment"/>
</dbReference>
<evidence type="ECO:0000256" key="1">
    <source>
        <dbReference type="SAM" id="MobiDB-lite"/>
    </source>
</evidence>
<accession>A0A1S5R3K6</accession>
<feature type="compositionally biased region" description="Basic and acidic residues" evidence="1">
    <location>
        <begin position="44"/>
        <end position="55"/>
    </location>
</feature>
<reference evidence="2 3" key="1">
    <citation type="submission" date="2016-03" db="EMBL/GenBank/DDBJ databases">
        <title>Characterisation of pf16 and phiPMW: Two novel phages infecting Pseudomonas putida PpG1.</title>
        <authorList>
            <person name="Magill D.J."/>
            <person name="Krylov V.N."/>
            <person name="Shaburova O.V."/>
            <person name="Allen C.C.R."/>
            <person name="McGrath J.W."/>
            <person name="Quinn J.P."/>
            <person name="Kulakov L.A."/>
        </authorList>
    </citation>
    <scope>NUCLEOTIDE SEQUENCE [LARGE SCALE GENOMIC DNA]</scope>
</reference>
<keyword evidence="3" id="KW-1185">Reference proteome</keyword>
<proteinExistence type="predicted"/>
<sequence length="55" mass="6459">MRSRFANPDYEPTRSIDPFERVAEEMVRKGDMACEPGDDFDDEEARRAQDEYDQA</sequence>
<protein>
    <submittedName>
        <fullName evidence="2">Uncharacterized protein</fullName>
    </submittedName>
</protein>
<evidence type="ECO:0000313" key="2">
    <source>
        <dbReference type="EMBL" id="AND74987.1"/>
    </source>
</evidence>
<gene>
    <name evidence="2" type="ORF">pf16_64</name>
</gene>
<dbReference type="EMBL" id="KU873925">
    <property type="protein sequence ID" value="AND74987.1"/>
    <property type="molecule type" value="Genomic_DNA"/>
</dbReference>
<name>A0A1S5R3K6_9CAUD</name>
<feature type="region of interest" description="Disordered" evidence="1">
    <location>
        <begin position="31"/>
        <end position="55"/>
    </location>
</feature>
<organism evidence="2 3">
    <name type="scientific">Pseudomonas phage pf16</name>
    <dbReference type="NCBI Taxonomy" id="1815630"/>
    <lineage>
        <taxon>Viruses</taxon>
        <taxon>Duplodnaviria</taxon>
        <taxon>Heunggongvirae</taxon>
        <taxon>Uroviricota</taxon>
        <taxon>Caudoviricetes</taxon>
        <taxon>Chakrabartyvirus</taxon>
        <taxon>Chakrabartyvirus pf16</taxon>
    </lineage>
</organism>
<evidence type="ECO:0000313" key="3">
    <source>
        <dbReference type="Proteomes" id="UP000225821"/>
    </source>
</evidence>